<dbReference type="CDD" id="cd00090">
    <property type="entry name" value="HTH_ARSR"/>
    <property type="match status" value="1"/>
</dbReference>
<evidence type="ECO:0000313" key="7">
    <source>
        <dbReference type="Proteomes" id="UP000494216"/>
    </source>
</evidence>
<dbReference type="AlphaFoldDB" id="A0A8S0X136"/>
<evidence type="ECO:0000256" key="2">
    <source>
        <dbReference type="ARBA" id="ARBA00023015"/>
    </source>
</evidence>
<dbReference type="InterPro" id="IPR011991">
    <property type="entry name" value="ArsR-like_HTH"/>
</dbReference>
<dbReference type="InterPro" id="IPR051081">
    <property type="entry name" value="HTH_MetalResp_TranReg"/>
</dbReference>
<evidence type="ECO:0000256" key="4">
    <source>
        <dbReference type="ARBA" id="ARBA00023163"/>
    </source>
</evidence>
<proteinExistence type="predicted"/>
<name>A0A8S0X136_9GAMM</name>
<keyword evidence="1" id="KW-0059">Arsenical resistance</keyword>
<feature type="domain" description="HTH arsR-type" evidence="5">
    <location>
        <begin position="7"/>
        <end position="105"/>
    </location>
</feature>
<dbReference type="InterPro" id="IPR036388">
    <property type="entry name" value="WH-like_DNA-bd_sf"/>
</dbReference>
<dbReference type="GO" id="GO:0003677">
    <property type="term" value="F:DNA binding"/>
    <property type="evidence" value="ECO:0007669"/>
    <property type="project" value="UniProtKB-KW"/>
</dbReference>
<organism evidence="6 7">
    <name type="scientific">Candidatus Methylobacter favarea</name>
    <dbReference type="NCBI Taxonomy" id="2707345"/>
    <lineage>
        <taxon>Bacteria</taxon>
        <taxon>Pseudomonadati</taxon>
        <taxon>Pseudomonadota</taxon>
        <taxon>Gammaproteobacteria</taxon>
        <taxon>Methylococcales</taxon>
        <taxon>Methylococcaceae</taxon>
        <taxon>Methylobacter</taxon>
    </lineage>
</organism>
<keyword evidence="4" id="KW-0804">Transcription</keyword>
<keyword evidence="3" id="KW-0238">DNA-binding</keyword>
<dbReference type="GO" id="GO:0003700">
    <property type="term" value="F:DNA-binding transcription factor activity"/>
    <property type="evidence" value="ECO:0007669"/>
    <property type="project" value="InterPro"/>
</dbReference>
<dbReference type="Proteomes" id="UP000494216">
    <property type="component" value="Unassembled WGS sequence"/>
</dbReference>
<keyword evidence="7" id="KW-1185">Reference proteome</keyword>
<dbReference type="PANTHER" id="PTHR33154">
    <property type="entry name" value="TRANSCRIPTIONAL REGULATOR, ARSR FAMILY"/>
    <property type="match status" value="1"/>
</dbReference>
<dbReference type="PRINTS" id="PR00778">
    <property type="entry name" value="HTHARSR"/>
</dbReference>
<comment type="caution">
    <text evidence="6">The sequence shown here is derived from an EMBL/GenBank/DDBJ whole genome shotgun (WGS) entry which is preliminary data.</text>
</comment>
<keyword evidence="2" id="KW-0805">Transcription regulation</keyword>
<accession>A0A8S0X136</accession>
<dbReference type="GO" id="GO:0046685">
    <property type="term" value="P:response to arsenic-containing substance"/>
    <property type="evidence" value="ECO:0007669"/>
    <property type="project" value="UniProtKB-KW"/>
</dbReference>
<evidence type="ECO:0000256" key="1">
    <source>
        <dbReference type="ARBA" id="ARBA00022849"/>
    </source>
</evidence>
<dbReference type="PANTHER" id="PTHR33154:SF18">
    <property type="entry name" value="ARSENICAL RESISTANCE OPERON REPRESSOR"/>
    <property type="match status" value="1"/>
</dbReference>
<dbReference type="EMBL" id="CADCXN010000060">
    <property type="protein sequence ID" value="CAA9891008.1"/>
    <property type="molecule type" value="Genomic_DNA"/>
</dbReference>
<dbReference type="FunFam" id="1.10.10.10:FF:000279">
    <property type="entry name" value="Transcriptional regulator, ArsR family"/>
    <property type="match status" value="1"/>
</dbReference>
<reference evidence="6 7" key="1">
    <citation type="submission" date="2020-02" db="EMBL/GenBank/DDBJ databases">
        <authorList>
            <person name="Hogendoorn C."/>
        </authorList>
    </citation>
    <scope>NUCLEOTIDE SEQUENCE [LARGE SCALE GENOMIC DNA]</scope>
    <source>
        <strain evidence="6">METHB21</strain>
    </source>
</reference>
<evidence type="ECO:0000313" key="6">
    <source>
        <dbReference type="EMBL" id="CAA9891008.1"/>
    </source>
</evidence>
<dbReference type="SMART" id="SM00418">
    <property type="entry name" value="HTH_ARSR"/>
    <property type="match status" value="1"/>
</dbReference>
<dbReference type="SUPFAM" id="SSF46785">
    <property type="entry name" value="Winged helix' DNA-binding domain"/>
    <property type="match status" value="1"/>
</dbReference>
<dbReference type="InterPro" id="IPR036390">
    <property type="entry name" value="WH_DNA-bd_sf"/>
</dbReference>
<sequence length="127" mass="14378">MLIHILINQVIMLTPAQFFKCLSDDTRLRCITLLQKEGKLCVCELTAALDLSQPKISRHLAPLRQCGLLQDSREGQWVYYRINPKLPDWAFPILESALLAADKSGQFNKDLERLHNRQCSPEAAACG</sequence>
<dbReference type="Gene3D" id="1.10.10.10">
    <property type="entry name" value="Winged helix-like DNA-binding domain superfamily/Winged helix DNA-binding domain"/>
    <property type="match status" value="1"/>
</dbReference>
<evidence type="ECO:0000259" key="5">
    <source>
        <dbReference type="PROSITE" id="PS50987"/>
    </source>
</evidence>
<dbReference type="PROSITE" id="PS50987">
    <property type="entry name" value="HTH_ARSR_2"/>
    <property type="match status" value="1"/>
</dbReference>
<gene>
    <name evidence="6" type="ORF">METHB2_310039</name>
</gene>
<protein>
    <submittedName>
        <fullName evidence="6">ArsR family transcriptional regulator</fullName>
    </submittedName>
</protein>
<dbReference type="Pfam" id="PF01022">
    <property type="entry name" value="HTH_5"/>
    <property type="match status" value="1"/>
</dbReference>
<dbReference type="InterPro" id="IPR001845">
    <property type="entry name" value="HTH_ArsR_DNA-bd_dom"/>
</dbReference>
<evidence type="ECO:0000256" key="3">
    <source>
        <dbReference type="ARBA" id="ARBA00023125"/>
    </source>
</evidence>
<dbReference type="NCBIfam" id="NF007528">
    <property type="entry name" value="PRK10141.1"/>
    <property type="match status" value="1"/>
</dbReference>
<dbReference type="NCBIfam" id="NF033788">
    <property type="entry name" value="HTH_metalloreg"/>
    <property type="match status" value="1"/>
</dbReference>